<dbReference type="SUPFAM" id="SSF53383">
    <property type="entry name" value="PLP-dependent transferases"/>
    <property type="match status" value="1"/>
</dbReference>
<dbReference type="RefSeq" id="WP_146349394.1">
    <property type="nucleotide sequence ID" value="NZ_VOBR01000002.1"/>
</dbReference>
<keyword evidence="4" id="KW-1185">Reference proteome</keyword>
<dbReference type="EC" id="2.6.1.-" evidence="1"/>
<reference evidence="3 4" key="1">
    <citation type="submission" date="2019-07" db="EMBL/GenBank/DDBJ databases">
        <title>Lentzea xizangensis sp. nov., isolated from Qinghai-Tibetan Plateau Soils.</title>
        <authorList>
            <person name="Huang J."/>
        </authorList>
    </citation>
    <scope>NUCLEOTIDE SEQUENCE [LARGE SCALE GENOMIC DNA]</scope>
    <source>
        <strain evidence="3 4">FXJ1.1311</strain>
    </source>
</reference>
<organism evidence="3 4">
    <name type="scientific">Lentzea tibetensis</name>
    <dbReference type="NCBI Taxonomy" id="2591470"/>
    <lineage>
        <taxon>Bacteria</taxon>
        <taxon>Bacillati</taxon>
        <taxon>Actinomycetota</taxon>
        <taxon>Actinomycetes</taxon>
        <taxon>Pseudonocardiales</taxon>
        <taxon>Pseudonocardiaceae</taxon>
        <taxon>Lentzea</taxon>
    </lineage>
</organism>
<dbReference type="InterPro" id="IPR004838">
    <property type="entry name" value="NHTrfase_class1_PyrdxlP-BS"/>
</dbReference>
<dbReference type="Gene3D" id="3.40.640.10">
    <property type="entry name" value="Type I PLP-dependent aspartate aminotransferase-like (Major domain)"/>
    <property type="match status" value="1"/>
</dbReference>
<protein>
    <recommendedName>
        <fullName evidence="1">Aminotransferase</fullName>
        <ecNumber evidence="1">2.6.1.-</ecNumber>
    </recommendedName>
</protein>
<dbReference type="PROSITE" id="PS00105">
    <property type="entry name" value="AA_TRANSFER_CLASS_1"/>
    <property type="match status" value="1"/>
</dbReference>
<dbReference type="Gene3D" id="3.90.1150.10">
    <property type="entry name" value="Aspartate Aminotransferase, domain 1"/>
    <property type="match status" value="1"/>
</dbReference>
<proteinExistence type="inferred from homology"/>
<gene>
    <name evidence="3" type="ORF">FKR81_03310</name>
</gene>
<accession>A0A563F235</accession>
<evidence type="ECO:0000313" key="3">
    <source>
        <dbReference type="EMBL" id="TWP53798.1"/>
    </source>
</evidence>
<dbReference type="Proteomes" id="UP000316639">
    <property type="component" value="Unassembled WGS sequence"/>
</dbReference>
<comment type="cofactor">
    <cofactor evidence="1">
        <name>pyridoxal 5'-phosphate</name>
        <dbReference type="ChEBI" id="CHEBI:597326"/>
    </cofactor>
</comment>
<keyword evidence="1 3" id="KW-0032">Aminotransferase</keyword>
<dbReference type="EMBL" id="VOBR01000002">
    <property type="protein sequence ID" value="TWP53798.1"/>
    <property type="molecule type" value="Genomic_DNA"/>
</dbReference>
<feature type="domain" description="Aminotransferase class I/classII large" evidence="2">
    <location>
        <begin position="45"/>
        <end position="344"/>
    </location>
</feature>
<comment type="similarity">
    <text evidence="1">Belongs to the class-I pyridoxal-phosphate-dependent aminotransferase family.</text>
</comment>
<dbReference type="InterPro" id="IPR015422">
    <property type="entry name" value="PyrdxlP-dep_Trfase_small"/>
</dbReference>
<dbReference type="InterPro" id="IPR015424">
    <property type="entry name" value="PyrdxlP-dep_Trfase"/>
</dbReference>
<dbReference type="GO" id="GO:0008483">
    <property type="term" value="F:transaminase activity"/>
    <property type="evidence" value="ECO:0007669"/>
    <property type="project" value="UniProtKB-KW"/>
</dbReference>
<keyword evidence="1 3" id="KW-0808">Transferase</keyword>
<dbReference type="PANTHER" id="PTHR43510">
    <property type="entry name" value="AMINOTRANSFERASE FUNCTION, HYPOTHETICAL (EUROFUNG)"/>
    <property type="match status" value="1"/>
</dbReference>
<dbReference type="GO" id="GO:0030170">
    <property type="term" value="F:pyridoxal phosphate binding"/>
    <property type="evidence" value="ECO:0007669"/>
    <property type="project" value="InterPro"/>
</dbReference>
<comment type="caution">
    <text evidence="3">The sequence shown here is derived from an EMBL/GenBank/DDBJ whole genome shotgun (WGS) entry which is preliminary data.</text>
</comment>
<name>A0A563F235_9PSEU</name>
<dbReference type="PANTHER" id="PTHR43510:SF1">
    <property type="entry name" value="AMINOTRANSFERASE FUNCTION, HYPOTHETICAL (EUROFUNG)"/>
    <property type="match status" value="1"/>
</dbReference>
<dbReference type="AlphaFoldDB" id="A0A563F235"/>
<evidence type="ECO:0000256" key="1">
    <source>
        <dbReference type="RuleBase" id="RU000481"/>
    </source>
</evidence>
<sequence>MPVPPYRSQEWLFDVAAGRYDVDLAVSGMESQSVEPLLPEMTTKAGYDVDRGAGKLRAAVAECYGVPAEQVLITHGAQEALYLLYAALLEPGDEVVARAPGWQQTLDLPARFGATTVSVDYDLTDGDARGGERVAEAVGPRTRMVVLNSPHNPTGLTFADHQWEPLAATDTLVVNDEEYLTDFGRSVVHHVPGSCSVSSLSKVYGFPGLRLGWLVGPPEVVEKCVNYRRYTTISNSPLLEDLGLAVLGRRETYLAAYQQRLADGWRVFRDWASDHPQLRPLPPQGTPYVCCRVDLPGTSSWDLCTELLDRERLLLMPGDVFGAPGYVRISYARPVDLLTEGLDRLGRVVTALSGLELAELP</sequence>
<dbReference type="CDD" id="cd00609">
    <property type="entry name" value="AAT_like"/>
    <property type="match status" value="1"/>
</dbReference>
<evidence type="ECO:0000313" key="4">
    <source>
        <dbReference type="Proteomes" id="UP000316639"/>
    </source>
</evidence>
<dbReference type="InterPro" id="IPR004839">
    <property type="entry name" value="Aminotransferase_I/II_large"/>
</dbReference>
<evidence type="ECO:0000259" key="2">
    <source>
        <dbReference type="Pfam" id="PF00155"/>
    </source>
</evidence>
<dbReference type="InterPro" id="IPR015421">
    <property type="entry name" value="PyrdxlP-dep_Trfase_major"/>
</dbReference>
<dbReference type="Pfam" id="PF00155">
    <property type="entry name" value="Aminotran_1_2"/>
    <property type="match status" value="1"/>
</dbReference>
<dbReference type="OrthoDB" id="9763453at2"/>